<feature type="domain" description="DUF4832" evidence="1">
    <location>
        <begin position="277"/>
        <end position="494"/>
    </location>
</feature>
<sequence length="514" mass="57920">MKTMINLFFVLASIVWSCSTDKIEEKVGMEGDFENSDEVVVTYMEDSSDFPNPDRGFYRYSETRASNYTLLNEDELKAYRNASTSQGATYTTVSTLLFRYFILDGFTDKPLTEEYLNNLASDFQIARRAGIKLIPRFTYTVTATAGTCPEDFICPPYGDAPKDIVIQHIKQLGPVLSENADVINCLQMGFIGTWGENYYTDYFGDPSPNADQGKVYDENWQDRIEVLKALLDATPNDIMVQVRYPQLKQRYVNGIDAPTNIAPISKEEAFTGTDKARIAFHNDCLFASSDDFGTYEDYGNSSSPRQTALEDLKPYFQEESKYVIVGGETCSDGYSPNNDCAPAGIADTELRELHYTFLNADYNNEVNNDWVDGGCMDAIKKNLGYRFVLKQGRYPSQINRGKTLNILLEIQNTGYASSIKKRNVQLILRNKSNGEITAVPMETNVQLWFSNVSLSESMSLPKSLKSGEYELLLHIADNGDKIANRPEYSVRLANTDTWEATTGYNNLNHTFTIN</sequence>
<dbReference type="AlphaFoldDB" id="A0A831QTL8"/>
<comment type="caution">
    <text evidence="3">The sequence shown here is derived from an EMBL/GenBank/DDBJ whole genome shotgun (WGS) entry which is preliminary data.</text>
</comment>
<evidence type="ECO:0000259" key="2">
    <source>
        <dbReference type="Pfam" id="PF16173"/>
    </source>
</evidence>
<protein>
    <submittedName>
        <fullName evidence="3">DUF4832 domain-containing protein</fullName>
    </submittedName>
</protein>
<organism evidence="3">
    <name type="scientific">Pricia antarctica</name>
    <dbReference type="NCBI Taxonomy" id="641691"/>
    <lineage>
        <taxon>Bacteria</taxon>
        <taxon>Pseudomonadati</taxon>
        <taxon>Bacteroidota</taxon>
        <taxon>Flavobacteriia</taxon>
        <taxon>Flavobacteriales</taxon>
        <taxon>Flavobacteriaceae</taxon>
        <taxon>Pricia</taxon>
    </lineage>
</organism>
<dbReference type="EMBL" id="DRGL01000075">
    <property type="protein sequence ID" value="HEA23185.1"/>
    <property type="molecule type" value="Genomic_DNA"/>
</dbReference>
<dbReference type="Pfam" id="PF16116">
    <property type="entry name" value="DUF4832"/>
    <property type="match status" value="1"/>
</dbReference>
<evidence type="ECO:0000313" key="3">
    <source>
        <dbReference type="EMBL" id="HEA23185.1"/>
    </source>
</evidence>
<evidence type="ECO:0000259" key="1">
    <source>
        <dbReference type="Pfam" id="PF16116"/>
    </source>
</evidence>
<proteinExistence type="predicted"/>
<dbReference type="InterPro" id="IPR032267">
    <property type="entry name" value="DUF4832"/>
</dbReference>
<reference evidence="3" key="1">
    <citation type="journal article" date="2020" name="mSystems">
        <title>Genome- and Community-Level Interaction Insights into Carbon Utilization and Element Cycling Functions of Hydrothermarchaeota in Hydrothermal Sediment.</title>
        <authorList>
            <person name="Zhou Z."/>
            <person name="Liu Y."/>
            <person name="Xu W."/>
            <person name="Pan J."/>
            <person name="Luo Z.H."/>
            <person name="Li M."/>
        </authorList>
    </citation>
    <scope>NUCLEOTIDE SEQUENCE [LARGE SCALE GENOMIC DNA]</scope>
    <source>
        <strain evidence="3">HyVt-345</strain>
    </source>
</reference>
<name>A0A831QTL8_9FLAO</name>
<dbReference type="InterPro" id="IPR032379">
    <property type="entry name" value="DUF4874"/>
</dbReference>
<gene>
    <name evidence="3" type="ORF">ENH87_20045</name>
</gene>
<feature type="domain" description="DUF4874" evidence="2">
    <location>
        <begin position="52"/>
        <end position="246"/>
    </location>
</feature>
<dbReference type="Proteomes" id="UP000886191">
    <property type="component" value="Unassembled WGS sequence"/>
</dbReference>
<accession>A0A831QTL8</accession>
<dbReference type="Pfam" id="PF16173">
    <property type="entry name" value="DUF4874"/>
    <property type="match status" value="1"/>
</dbReference>